<dbReference type="EMBL" id="JAHLQT010021845">
    <property type="protein sequence ID" value="KAG7167156.1"/>
    <property type="molecule type" value="Genomic_DNA"/>
</dbReference>
<proteinExistence type="predicted"/>
<evidence type="ECO:0000313" key="3">
    <source>
        <dbReference type="Proteomes" id="UP000747542"/>
    </source>
</evidence>
<dbReference type="AlphaFoldDB" id="A0A8J5K2Q7"/>
<name>A0A8J5K2Q7_HOMAM</name>
<keyword evidence="3" id="KW-1185">Reference proteome</keyword>
<protein>
    <submittedName>
        <fullName evidence="2">Uncharacterized protein</fullName>
    </submittedName>
</protein>
<accession>A0A8J5K2Q7</accession>
<evidence type="ECO:0000313" key="2">
    <source>
        <dbReference type="EMBL" id="KAG7167156.1"/>
    </source>
</evidence>
<feature type="chain" id="PRO_5035274332" evidence="1">
    <location>
        <begin position="20"/>
        <end position="63"/>
    </location>
</feature>
<evidence type="ECO:0000256" key="1">
    <source>
        <dbReference type="SAM" id="SignalP"/>
    </source>
</evidence>
<gene>
    <name evidence="2" type="ORF">Hamer_G005503</name>
</gene>
<comment type="caution">
    <text evidence="2">The sequence shown here is derived from an EMBL/GenBank/DDBJ whole genome shotgun (WGS) entry which is preliminary data.</text>
</comment>
<sequence>MGHVFLIHLVLWCPEKVQSLSVFWNLEEEDEEEVAQMIGSLPGIDWEGNLCSSVPVPRPSPAR</sequence>
<organism evidence="2 3">
    <name type="scientific">Homarus americanus</name>
    <name type="common">American lobster</name>
    <dbReference type="NCBI Taxonomy" id="6706"/>
    <lineage>
        <taxon>Eukaryota</taxon>
        <taxon>Metazoa</taxon>
        <taxon>Ecdysozoa</taxon>
        <taxon>Arthropoda</taxon>
        <taxon>Crustacea</taxon>
        <taxon>Multicrustacea</taxon>
        <taxon>Malacostraca</taxon>
        <taxon>Eumalacostraca</taxon>
        <taxon>Eucarida</taxon>
        <taxon>Decapoda</taxon>
        <taxon>Pleocyemata</taxon>
        <taxon>Astacidea</taxon>
        <taxon>Nephropoidea</taxon>
        <taxon>Nephropidae</taxon>
        <taxon>Homarus</taxon>
    </lineage>
</organism>
<feature type="signal peptide" evidence="1">
    <location>
        <begin position="1"/>
        <end position="19"/>
    </location>
</feature>
<dbReference type="Proteomes" id="UP000747542">
    <property type="component" value="Unassembled WGS sequence"/>
</dbReference>
<reference evidence="2" key="1">
    <citation type="journal article" date="2021" name="Sci. Adv.">
        <title>The American lobster genome reveals insights on longevity, neural, and immune adaptations.</title>
        <authorList>
            <person name="Polinski J.M."/>
            <person name="Zimin A.V."/>
            <person name="Clark K.F."/>
            <person name="Kohn A.B."/>
            <person name="Sadowski N."/>
            <person name="Timp W."/>
            <person name="Ptitsyn A."/>
            <person name="Khanna P."/>
            <person name="Romanova D.Y."/>
            <person name="Williams P."/>
            <person name="Greenwood S.J."/>
            <person name="Moroz L.L."/>
            <person name="Walt D.R."/>
            <person name="Bodnar A.G."/>
        </authorList>
    </citation>
    <scope>NUCLEOTIDE SEQUENCE</scope>
    <source>
        <strain evidence="2">GMGI-L3</strain>
    </source>
</reference>
<keyword evidence="1" id="KW-0732">Signal</keyword>